<dbReference type="AlphaFoldDB" id="A0A0C9X597"/>
<sequence>MAAYLLGMGPLPPPQPEEVAVAMANHMLDHPDDNIDPQLRRHETELGWKSNDDAKRDPARQLATDNDLRDTFHMLVKTKNSTRRKKEVVMQVVHLNPLAPQPTKKKTDGNKVMDFAYGEELCTVKEKLKCEQHNGPNRWCYVSPDDPSEHVKLGLEEVTLWKDDPTLDWACIVPPNCLSLDKLCERATKRTGNKTTAKAALGPAIHIHNHFTTPADPL</sequence>
<dbReference type="OrthoDB" id="2677451at2759"/>
<evidence type="ECO:0000313" key="2">
    <source>
        <dbReference type="Proteomes" id="UP000054477"/>
    </source>
</evidence>
<protein>
    <submittedName>
        <fullName evidence="1">Uncharacterized protein</fullName>
    </submittedName>
</protein>
<gene>
    <name evidence="1" type="ORF">K443DRAFT_125799</name>
</gene>
<dbReference type="EMBL" id="KN838882">
    <property type="protein sequence ID" value="KIJ92816.1"/>
    <property type="molecule type" value="Genomic_DNA"/>
</dbReference>
<dbReference type="Proteomes" id="UP000054477">
    <property type="component" value="Unassembled WGS sequence"/>
</dbReference>
<evidence type="ECO:0000313" key="1">
    <source>
        <dbReference type="EMBL" id="KIJ92816.1"/>
    </source>
</evidence>
<organism evidence="1 2">
    <name type="scientific">Laccaria amethystina LaAM-08-1</name>
    <dbReference type="NCBI Taxonomy" id="1095629"/>
    <lineage>
        <taxon>Eukaryota</taxon>
        <taxon>Fungi</taxon>
        <taxon>Dikarya</taxon>
        <taxon>Basidiomycota</taxon>
        <taxon>Agaricomycotina</taxon>
        <taxon>Agaricomycetes</taxon>
        <taxon>Agaricomycetidae</taxon>
        <taxon>Agaricales</taxon>
        <taxon>Agaricineae</taxon>
        <taxon>Hydnangiaceae</taxon>
        <taxon>Laccaria</taxon>
    </lineage>
</organism>
<reference evidence="2" key="2">
    <citation type="submission" date="2015-01" db="EMBL/GenBank/DDBJ databases">
        <title>Evolutionary Origins and Diversification of the Mycorrhizal Mutualists.</title>
        <authorList>
            <consortium name="DOE Joint Genome Institute"/>
            <consortium name="Mycorrhizal Genomics Consortium"/>
            <person name="Kohler A."/>
            <person name="Kuo A."/>
            <person name="Nagy L.G."/>
            <person name="Floudas D."/>
            <person name="Copeland A."/>
            <person name="Barry K.W."/>
            <person name="Cichocki N."/>
            <person name="Veneault-Fourrey C."/>
            <person name="LaButti K."/>
            <person name="Lindquist E.A."/>
            <person name="Lipzen A."/>
            <person name="Lundell T."/>
            <person name="Morin E."/>
            <person name="Murat C."/>
            <person name="Riley R."/>
            <person name="Ohm R."/>
            <person name="Sun H."/>
            <person name="Tunlid A."/>
            <person name="Henrissat B."/>
            <person name="Grigoriev I.V."/>
            <person name="Hibbett D.S."/>
            <person name="Martin F."/>
        </authorList>
    </citation>
    <scope>NUCLEOTIDE SEQUENCE [LARGE SCALE GENOMIC DNA]</scope>
    <source>
        <strain evidence="2">LaAM-08-1</strain>
    </source>
</reference>
<keyword evidence="2" id="KW-1185">Reference proteome</keyword>
<proteinExistence type="predicted"/>
<dbReference type="HOGENOM" id="CLU_1267076_0_0_1"/>
<reference evidence="1 2" key="1">
    <citation type="submission" date="2014-04" db="EMBL/GenBank/DDBJ databases">
        <authorList>
            <consortium name="DOE Joint Genome Institute"/>
            <person name="Kuo A."/>
            <person name="Kohler A."/>
            <person name="Nagy L.G."/>
            <person name="Floudas D."/>
            <person name="Copeland A."/>
            <person name="Barry K.W."/>
            <person name="Cichocki N."/>
            <person name="Veneault-Fourrey C."/>
            <person name="LaButti K."/>
            <person name="Lindquist E.A."/>
            <person name="Lipzen A."/>
            <person name="Lundell T."/>
            <person name="Morin E."/>
            <person name="Murat C."/>
            <person name="Sun H."/>
            <person name="Tunlid A."/>
            <person name="Henrissat B."/>
            <person name="Grigoriev I.V."/>
            <person name="Hibbett D.S."/>
            <person name="Martin F."/>
            <person name="Nordberg H.P."/>
            <person name="Cantor M.N."/>
            <person name="Hua S.X."/>
        </authorList>
    </citation>
    <scope>NUCLEOTIDE SEQUENCE [LARGE SCALE GENOMIC DNA]</scope>
    <source>
        <strain evidence="1 2">LaAM-08-1</strain>
    </source>
</reference>
<accession>A0A0C9X597</accession>
<name>A0A0C9X597_9AGAR</name>